<dbReference type="EMBL" id="QURB01000011">
    <property type="protein sequence ID" value="RFC53216.1"/>
    <property type="molecule type" value="Genomic_DNA"/>
</dbReference>
<keyword evidence="2" id="KW-1185">Reference proteome</keyword>
<dbReference type="OrthoDB" id="1116284at2"/>
<accession>A0A3E1EUG6</accession>
<dbReference type="PROSITE" id="PS51257">
    <property type="entry name" value="PROKAR_LIPOPROTEIN"/>
    <property type="match status" value="1"/>
</dbReference>
<comment type="caution">
    <text evidence="1">The sequence shown here is derived from an EMBL/GenBank/DDBJ whole genome shotgun (WGS) entry which is preliminary data.</text>
</comment>
<dbReference type="AlphaFoldDB" id="A0A3E1EUG6"/>
<proteinExistence type="predicted"/>
<evidence type="ECO:0000313" key="2">
    <source>
        <dbReference type="Proteomes" id="UP000257127"/>
    </source>
</evidence>
<sequence>MKPTHSLYFLLIFVLFACEEEPSTVNDSQVTELEVENIINLDTNKQIFYAIPSPDEQLSILSNLTSIFNPDILNKLTVYDKKPKQLLNFGVYLSDLAYLVRFQQSNDNMINYRSALEELSGQLGLDFNLESKKEEHDIVEAVLSDNYWNENLKYYTTLYNSVQSKVDSNDFTLMMNGYWIESMYIFFHSEDSVYSNENLKEYIIDQRYILKNLLRINSTKKDSKYYNQLKKLERSYEKLNCNYHDLEIENKESKVILHGGTVCTFTPETFKSMQSIVDKIRTSFISTK</sequence>
<name>A0A3E1EUG6_9FLAO</name>
<dbReference type="RefSeq" id="WP_116881972.1">
    <property type="nucleotide sequence ID" value="NZ_QURB01000011.1"/>
</dbReference>
<gene>
    <name evidence="1" type="ORF">DXU93_14205</name>
</gene>
<organism evidence="1 2">
    <name type="scientific">Brumimicrobium aurantiacum</name>
    <dbReference type="NCBI Taxonomy" id="1737063"/>
    <lineage>
        <taxon>Bacteria</taxon>
        <taxon>Pseudomonadati</taxon>
        <taxon>Bacteroidota</taxon>
        <taxon>Flavobacteriia</taxon>
        <taxon>Flavobacteriales</taxon>
        <taxon>Crocinitomicaceae</taxon>
        <taxon>Brumimicrobium</taxon>
    </lineage>
</organism>
<reference evidence="1 2" key="1">
    <citation type="submission" date="2018-08" db="EMBL/GenBank/DDBJ databases">
        <title>The draft genome squence of Brumimicrobium sp. N62.</title>
        <authorList>
            <person name="Du Z.-J."/>
            <person name="Luo H.-R."/>
        </authorList>
    </citation>
    <scope>NUCLEOTIDE SEQUENCE [LARGE SCALE GENOMIC DNA]</scope>
    <source>
        <strain evidence="1 2">N62</strain>
    </source>
</reference>
<dbReference type="Proteomes" id="UP000257127">
    <property type="component" value="Unassembled WGS sequence"/>
</dbReference>
<evidence type="ECO:0000313" key="1">
    <source>
        <dbReference type="EMBL" id="RFC53216.1"/>
    </source>
</evidence>
<protein>
    <submittedName>
        <fullName evidence="1">Uncharacterized protein</fullName>
    </submittedName>
</protein>